<evidence type="ECO:0000256" key="1">
    <source>
        <dbReference type="ARBA" id="ARBA00022679"/>
    </source>
</evidence>
<dbReference type="PANTHER" id="PTHR48050">
    <property type="entry name" value="STEROL 3-BETA-GLUCOSYLTRANSFERASE"/>
    <property type="match status" value="1"/>
</dbReference>
<feature type="domain" description="Glycosyltransferase family 28 N-terminal" evidence="2">
    <location>
        <begin position="1"/>
        <end position="93"/>
    </location>
</feature>
<dbReference type="InterPro" id="IPR004276">
    <property type="entry name" value="GlycoTrans_28_N"/>
</dbReference>
<evidence type="ECO:0000313" key="5">
    <source>
        <dbReference type="Proteomes" id="UP001183535"/>
    </source>
</evidence>
<keyword evidence="1" id="KW-0808">Transferase</keyword>
<evidence type="ECO:0000313" key="4">
    <source>
        <dbReference type="EMBL" id="MDT0433799.1"/>
    </source>
</evidence>
<dbReference type="InterPro" id="IPR050426">
    <property type="entry name" value="Glycosyltransferase_28"/>
</dbReference>
<comment type="caution">
    <text evidence="4">The sequence shown here is derived from an EMBL/GenBank/DDBJ whole genome shotgun (WGS) entry which is preliminary data.</text>
</comment>
<dbReference type="GO" id="GO:0016758">
    <property type="term" value="F:hexosyltransferase activity"/>
    <property type="evidence" value="ECO:0007669"/>
    <property type="project" value="UniProtKB-ARBA"/>
</dbReference>
<dbReference type="InterPro" id="IPR002213">
    <property type="entry name" value="UDP_glucos_trans"/>
</dbReference>
<dbReference type="RefSeq" id="WP_093835603.1">
    <property type="nucleotide sequence ID" value="NZ_JAVRES010000001.1"/>
</dbReference>
<proteinExistence type="predicted"/>
<dbReference type="Gene3D" id="3.40.50.2000">
    <property type="entry name" value="Glycogen Phosphorylase B"/>
    <property type="match status" value="2"/>
</dbReference>
<evidence type="ECO:0000259" key="2">
    <source>
        <dbReference type="Pfam" id="PF03033"/>
    </source>
</evidence>
<sequence>MTAGSRGDVAPYTGLGHGLVRAGHEVTLVTHAPFAPLVSGSGVRFHPLPVDPRAELESSRGRGLHHSTTRAGKLVRVASLARSLIGTMTDDLLAAARSSDLLLVAPAVGPVGHTLAEGLGLPSLDVPLQPLFGTREFAPPMLSAGSWGAVGNRVAGQAVALSVEQIFSGVLPGLRRRLGLPRRGTLAAWRARERLAPPVLHGFSSLVVPRPRDWRPGLDITGYWWPYDVDTRLPAELRDFLDAGPPPVFVGLGSATVPRPDLLSAAVVRALRRAGLRGVFQRGWGELAAHGPDMLTVGEVPHALLFPRVAAVVHHAGAGTTAAGLRAGVPAVPVPIQFDEGFWASRLVRLGVAPHALALRRLSEDALRLALTRATRDPAFARRARDLGARIRAEDGVSPVLAAVERLRPAPPAA</sequence>
<dbReference type="FunFam" id="3.40.50.2000:FF:000009">
    <property type="entry name" value="Sterol 3-beta-glucosyltransferase UGT80A2"/>
    <property type="match status" value="1"/>
</dbReference>
<dbReference type="Proteomes" id="UP001183535">
    <property type="component" value="Unassembled WGS sequence"/>
</dbReference>
<name>A0ABD5EIC4_9ACTN</name>
<dbReference type="InterPro" id="IPR010610">
    <property type="entry name" value="EryCIII-like_C"/>
</dbReference>
<keyword evidence="5" id="KW-1185">Reference proteome</keyword>
<reference evidence="5" key="1">
    <citation type="submission" date="2023-07" db="EMBL/GenBank/DDBJ databases">
        <title>30 novel species of actinomycetes from the DSMZ collection.</title>
        <authorList>
            <person name="Nouioui I."/>
        </authorList>
    </citation>
    <scope>NUCLEOTIDE SEQUENCE [LARGE SCALE GENOMIC DNA]</scope>
    <source>
        <strain evidence="5">DSM 41981</strain>
    </source>
</reference>
<gene>
    <name evidence="4" type="ORF">RM877_03785</name>
</gene>
<dbReference type="AlphaFoldDB" id="A0ABD5EIC4"/>
<evidence type="ECO:0000259" key="3">
    <source>
        <dbReference type="Pfam" id="PF06722"/>
    </source>
</evidence>
<protein>
    <submittedName>
        <fullName evidence="4">Glycosyltransferase</fullName>
    </submittedName>
</protein>
<accession>A0ABD5EIC4</accession>
<feature type="domain" description="Erythromycin biosynthesis protein CIII-like C-terminal" evidence="3">
    <location>
        <begin position="289"/>
        <end position="390"/>
    </location>
</feature>
<dbReference type="GO" id="GO:0033072">
    <property type="term" value="P:vancomycin biosynthetic process"/>
    <property type="evidence" value="ECO:0007669"/>
    <property type="project" value="UniProtKB-ARBA"/>
</dbReference>
<dbReference type="CDD" id="cd03784">
    <property type="entry name" value="GT1_Gtf-like"/>
    <property type="match status" value="1"/>
</dbReference>
<dbReference type="EMBL" id="JAVRES010000001">
    <property type="protein sequence ID" value="MDT0433799.1"/>
    <property type="molecule type" value="Genomic_DNA"/>
</dbReference>
<dbReference type="PANTHER" id="PTHR48050:SF13">
    <property type="entry name" value="STEROL 3-BETA-GLUCOSYLTRANSFERASE UGT80A2"/>
    <property type="match status" value="1"/>
</dbReference>
<dbReference type="SUPFAM" id="SSF53756">
    <property type="entry name" value="UDP-Glycosyltransferase/glycogen phosphorylase"/>
    <property type="match status" value="1"/>
</dbReference>
<dbReference type="Pfam" id="PF03033">
    <property type="entry name" value="Glyco_transf_28"/>
    <property type="match status" value="1"/>
</dbReference>
<dbReference type="Pfam" id="PF06722">
    <property type="entry name" value="EryCIII-like_C"/>
    <property type="match status" value="1"/>
</dbReference>
<organism evidence="4 5">
    <name type="scientific">Streptomyces doudnae</name>
    <dbReference type="NCBI Taxonomy" id="3075536"/>
    <lineage>
        <taxon>Bacteria</taxon>
        <taxon>Bacillati</taxon>
        <taxon>Actinomycetota</taxon>
        <taxon>Actinomycetes</taxon>
        <taxon>Kitasatosporales</taxon>
        <taxon>Streptomycetaceae</taxon>
        <taxon>Streptomyces</taxon>
    </lineage>
</organism>